<dbReference type="PANTHER" id="PTHR10622:SF10">
    <property type="entry name" value="HET DOMAIN-CONTAINING PROTEIN"/>
    <property type="match status" value="1"/>
</dbReference>
<feature type="domain" description="DUF8212" evidence="2">
    <location>
        <begin position="221"/>
        <end position="251"/>
    </location>
</feature>
<proteinExistence type="predicted"/>
<evidence type="ECO:0000313" key="4">
    <source>
        <dbReference type="Proteomes" id="UP001521116"/>
    </source>
</evidence>
<protein>
    <recommendedName>
        <fullName evidence="5">Heterokaryon incompatibility domain-containing protein</fullName>
    </recommendedName>
</protein>
<evidence type="ECO:0000313" key="3">
    <source>
        <dbReference type="EMBL" id="KAL1637433.1"/>
    </source>
</evidence>
<accession>A0ABR3TD16</accession>
<organism evidence="3 4">
    <name type="scientific">Neofusicoccum ribis</name>
    <dbReference type="NCBI Taxonomy" id="45134"/>
    <lineage>
        <taxon>Eukaryota</taxon>
        <taxon>Fungi</taxon>
        <taxon>Dikarya</taxon>
        <taxon>Ascomycota</taxon>
        <taxon>Pezizomycotina</taxon>
        <taxon>Dothideomycetes</taxon>
        <taxon>Dothideomycetes incertae sedis</taxon>
        <taxon>Botryosphaeriales</taxon>
        <taxon>Botryosphaeriaceae</taxon>
        <taxon>Neofusicoccum</taxon>
    </lineage>
</organism>
<evidence type="ECO:0000259" key="2">
    <source>
        <dbReference type="Pfam" id="PF26640"/>
    </source>
</evidence>
<comment type="caution">
    <text evidence="3">The sequence shown here is derived from an EMBL/GenBank/DDBJ whole genome shotgun (WGS) entry which is preliminary data.</text>
</comment>
<dbReference type="Proteomes" id="UP001521116">
    <property type="component" value="Unassembled WGS sequence"/>
</dbReference>
<gene>
    <name evidence="3" type="ORF">SLS56_000571</name>
</gene>
<dbReference type="Pfam" id="PF06985">
    <property type="entry name" value="HET"/>
    <property type="match status" value="1"/>
</dbReference>
<sequence>MRLLNTQTRKLASFSDLSIPPYAILSHRWQDEEAVFEDFRDEPPTLKAGYRKIELACKQAAQDGLEYVWIDTCCIDKSSSAELSESINSMYAWYRKADVCYAYLADVPDKTDAYKNRAFADSDWFTRGWTLQELIAPMNMVFYSRGWVELGYKVGLRKQLSGITGIDVGVLAGIEDPQTLSVAKRMSWAARRATSRVEDIAYCLMGLFDVNMPMIYGEGEKAFIRLQEEIMKDSDDESLFAWVDRTAPPDALHGLLARDPACFADSGNIVPYYGLEDREPFVKTNRGLRISLPLSMSRVQRKDDRGFWIATLRCRRPWKHGRLLGVGLNIFGEGASRDHTFPNMQQCSRVRTDMLFTTRIGDPIRTLYFRQNVSVLEGVYVEQMLVVRTDPTPYDLDSAFCEVAKVRRIIGMHYASEQDLISPNVSLQWARTERRGAVWRDIKAIFRFPKADNELAGAVVFSRRVDNTKFAVLLGSAGGDVGVDVIPQWTSGTDSTDLQKVFNPKATGRDMYLGKELVRVDVTTNVHLGRRYHVVDIDVEESPTDRVEF</sequence>
<name>A0ABR3TD16_9PEZI</name>
<feature type="domain" description="Heterokaryon incompatibility" evidence="1">
    <location>
        <begin position="22"/>
        <end position="108"/>
    </location>
</feature>
<dbReference type="InterPro" id="IPR058525">
    <property type="entry name" value="DUF8212"/>
</dbReference>
<dbReference type="PANTHER" id="PTHR10622">
    <property type="entry name" value="HET DOMAIN-CONTAINING PROTEIN"/>
    <property type="match status" value="1"/>
</dbReference>
<evidence type="ECO:0008006" key="5">
    <source>
        <dbReference type="Google" id="ProtNLM"/>
    </source>
</evidence>
<dbReference type="EMBL" id="JAJVDC020000003">
    <property type="protein sequence ID" value="KAL1637433.1"/>
    <property type="molecule type" value="Genomic_DNA"/>
</dbReference>
<reference evidence="3 4" key="1">
    <citation type="submission" date="2024-02" db="EMBL/GenBank/DDBJ databases">
        <title>De novo assembly and annotation of 12 fungi associated with fruit tree decline syndrome in Ontario, Canada.</title>
        <authorList>
            <person name="Sulman M."/>
            <person name="Ellouze W."/>
            <person name="Ilyukhin E."/>
        </authorList>
    </citation>
    <scope>NUCLEOTIDE SEQUENCE [LARGE SCALE GENOMIC DNA]</scope>
    <source>
        <strain evidence="3 4">M1-105</strain>
    </source>
</reference>
<evidence type="ECO:0000259" key="1">
    <source>
        <dbReference type="Pfam" id="PF06985"/>
    </source>
</evidence>
<dbReference type="Pfam" id="PF26640">
    <property type="entry name" value="DUF8212"/>
    <property type="match status" value="1"/>
</dbReference>
<keyword evidence="4" id="KW-1185">Reference proteome</keyword>
<dbReference type="InterPro" id="IPR010730">
    <property type="entry name" value="HET"/>
</dbReference>